<proteinExistence type="inferred from homology"/>
<evidence type="ECO:0000256" key="3">
    <source>
        <dbReference type="ARBA" id="ARBA00022722"/>
    </source>
</evidence>
<evidence type="ECO:0000256" key="2">
    <source>
        <dbReference type="ARBA" id="ARBA00022490"/>
    </source>
</evidence>
<dbReference type="AlphaFoldDB" id="A0A369LKM9"/>
<dbReference type="GO" id="GO:0008855">
    <property type="term" value="F:exodeoxyribonuclease VII activity"/>
    <property type="evidence" value="ECO:0007669"/>
    <property type="project" value="UniProtKB-UniRule"/>
</dbReference>
<keyword evidence="2 6" id="KW-0963">Cytoplasm</keyword>
<evidence type="ECO:0000313" key="9">
    <source>
        <dbReference type="Proteomes" id="UP000253975"/>
    </source>
</evidence>
<dbReference type="Proteomes" id="UP000253975">
    <property type="component" value="Unassembled WGS sequence"/>
</dbReference>
<keyword evidence="4 6" id="KW-0378">Hydrolase</keyword>
<accession>A0A369LKM9</accession>
<evidence type="ECO:0000256" key="5">
    <source>
        <dbReference type="ARBA" id="ARBA00022839"/>
    </source>
</evidence>
<reference evidence="8 9" key="1">
    <citation type="journal article" date="2018" name="Elife">
        <title>Discovery and characterization of a prevalent human gut bacterial enzyme sufficient for the inactivation of a family of plant toxins.</title>
        <authorList>
            <person name="Koppel N."/>
            <person name="Bisanz J.E."/>
            <person name="Pandelia M.E."/>
            <person name="Turnbaugh P.J."/>
            <person name="Balskus E.P."/>
        </authorList>
    </citation>
    <scope>NUCLEOTIDE SEQUENCE [LARGE SCALE GENOMIC DNA]</scope>
    <source>
        <strain evidence="8 9">OB21 GAM31</strain>
    </source>
</reference>
<organism evidence="8 9">
    <name type="scientific">Slackia isoflavoniconvertens</name>
    <dbReference type="NCBI Taxonomy" id="572010"/>
    <lineage>
        <taxon>Bacteria</taxon>
        <taxon>Bacillati</taxon>
        <taxon>Actinomycetota</taxon>
        <taxon>Coriobacteriia</taxon>
        <taxon>Eggerthellales</taxon>
        <taxon>Eggerthellaceae</taxon>
        <taxon>Slackia</taxon>
    </lineage>
</organism>
<dbReference type="Gene3D" id="1.10.287.1040">
    <property type="entry name" value="Exonuclease VII, small subunit"/>
    <property type="match status" value="1"/>
</dbReference>
<dbReference type="PIRSF" id="PIRSF006488">
    <property type="entry name" value="Exonuc_VII_S"/>
    <property type="match status" value="1"/>
</dbReference>
<dbReference type="RefSeq" id="WP_114615495.1">
    <property type="nucleotide sequence ID" value="NZ_CALIRK010000026.1"/>
</dbReference>
<dbReference type="GO" id="GO:0006308">
    <property type="term" value="P:DNA catabolic process"/>
    <property type="evidence" value="ECO:0007669"/>
    <property type="project" value="UniProtKB-UniRule"/>
</dbReference>
<dbReference type="GO" id="GO:0005829">
    <property type="term" value="C:cytosol"/>
    <property type="evidence" value="ECO:0007669"/>
    <property type="project" value="TreeGrafter"/>
</dbReference>
<keyword evidence="7" id="KW-0175">Coiled coil</keyword>
<sequence length="88" mass="9447">MTDTTTATEPKKVSDLTFREAMAELDATVTTLESNSLELEESLKAYERGVALLADLQARLANAQQKVDVLMGQLDAPADDATTDSTLS</sequence>
<comment type="catalytic activity">
    <reaction evidence="6">
        <text>Exonucleolytic cleavage in either 5'- to 3'- or 3'- to 5'-direction to yield nucleoside 5'-phosphates.</text>
        <dbReference type="EC" id="3.1.11.6"/>
    </reaction>
</comment>
<dbReference type="EC" id="3.1.11.6" evidence="6"/>
<dbReference type="GO" id="GO:0009318">
    <property type="term" value="C:exodeoxyribonuclease VII complex"/>
    <property type="evidence" value="ECO:0007669"/>
    <property type="project" value="UniProtKB-UniRule"/>
</dbReference>
<evidence type="ECO:0000256" key="6">
    <source>
        <dbReference type="HAMAP-Rule" id="MF_00337"/>
    </source>
</evidence>
<keyword evidence="5 6" id="KW-0269">Exonuclease</keyword>
<dbReference type="HAMAP" id="MF_00337">
    <property type="entry name" value="Exonuc_7_S"/>
    <property type="match status" value="1"/>
</dbReference>
<feature type="coiled-coil region" evidence="7">
    <location>
        <begin position="46"/>
        <end position="73"/>
    </location>
</feature>
<comment type="function">
    <text evidence="6">Bidirectionally degrades single-stranded DNA into large acid-insoluble oligonucleotides, which are then degraded further into small acid-soluble oligonucleotides.</text>
</comment>
<gene>
    <name evidence="6 8" type="primary">xseB</name>
    <name evidence="8" type="ORF">C1881_05290</name>
</gene>
<dbReference type="SUPFAM" id="SSF116842">
    <property type="entry name" value="XseB-like"/>
    <property type="match status" value="1"/>
</dbReference>
<dbReference type="InterPro" id="IPR037004">
    <property type="entry name" value="Exonuc_VII_ssu_sf"/>
</dbReference>
<evidence type="ECO:0000313" key="8">
    <source>
        <dbReference type="EMBL" id="RDB58695.1"/>
    </source>
</evidence>
<evidence type="ECO:0000256" key="1">
    <source>
        <dbReference type="ARBA" id="ARBA00009998"/>
    </source>
</evidence>
<name>A0A369LKM9_9ACTN</name>
<keyword evidence="3 6" id="KW-0540">Nuclease</keyword>
<comment type="subcellular location">
    <subcellularLocation>
        <location evidence="6">Cytoplasm</location>
    </subcellularLocation>
</comment>
<dbReference type="PANTHER" id="PTHR34137">
    <property type="entry name" value="EXODEOXYRIBONUCLEASE 7 SMALL SUBUNIT"/>
    <property type="match status" value="1"/>
</dbReference>
<evidence type="ECO:0000256" key="4">
    <source>
        <dbReference type="ARBA" id="ARBA00022801"/>
    </source>
</evidence>
<evidence type="ECO:0000256" key="7">
    <source>
        <dbReference type="SAM" id="Coils"/>
    </source>
</evidence>
<dbReference type="EMBL" id="PPTO01000007">
    <property type="protein sequence ID" value="RDB58695.1"/>
    <property type="molecule type" value="Genomic_DNA"/>
</dbReference>
<dbReference type="NCBIfam" id="TIGR01280">
    <property type="entry name" value="xseB"/>
    <property type="match status" value="1"/>
</dbReference>
<dbReference type="Pfam" id="PF02609">
    <property type="entry name" value="Exonuc_VII_S"/>
    <property type="match status" value="1"/>
</dbReference>
<comment type="subunit">
    <text evidence="6">Heterooligomer composed of large and small subunits.</text>
</comment>
<dbReference type="InterPro" id="IPR003761">
    <property type="entry name" value="Exonuc_VII_S"/>
</dbReference>
<protein>
    <recommendedName>
        <fullName evidence="6">Exodeoxyribonuclease 7 small subunit</fullName>
        <ecNumber evidence="6">3.1.11.6</ecNumber>
    </recommendedName>
    <alternativeName>
        <fullName evidence="6">Exodeoxyribonuclease VII small subunit</fullName>
        <shortName evidence="6">Exonuclease VII small subunit</shortName>
    </alternativeName>
</protein>
<comment type="similarity">
    <text evidence="1 6">Belongs to the XseB family.</text>
</comment>
<comment type="caution">
    <text evidence="8">The sequence shown here is derived from an EMBL/GenBank/DDBJ whole genome shotgun (WGS) entry which is preliminary data.</text>
</comment>
<dbReference type="PANTHER" id="PTHR34137:SF1">
    <property type="entry name" value="EXODEOXYRIBONUCLEASE 7 SMALL SUBUNIT"/>
    <property type="match status" value="1"/>
</dbReference>